<name>A0ACB9WX22_CHAAC</name>
<sequence length="534" mass="61226">MCDDTSSELQRMAAIERRDIHSQNSLQGRGALSRIVSMVMTLREWAHKSLAEETERPDSFLERFRGPANTDEQAPPSRFSHSQNGSDADHEIRCSRRMRRKCKVEVLSPSDDVYYHWLIVIGAAVFYNWTLLVVRACFDELQMRNVMVWLVLDYVCDGVYILDIAVRLHTGFLDQGLMCKLDICSILPTDLLYLAVGMSYTPLLRFNRLLRLSRLFEWFERTETRTGYPNAFRICKLVLYILVIIHWNACGYYSFSKVLGLGSDSWVYPNASDPEFGTLTRSYIYCLYWSTLTLTTIGETPPPVRDEEYLFLIFDFLVGVLILPPLWTIDEQEVLHSLPNKLRAEIAINVHLDTLKKVRIFQDCEAGLLVELVLNFDRRFSVLETTSVGRVMWVRRCTSLKMASWQWWGRMASPSLLFLTSGSCFGEISILNISGSKMGNRRPANIRSLGYSDLFCLSKQDLMEALQEFPHKEGLLEDVNVSAGEELEEKVERLDTSLDRLQTCLARLQSSGFLSDGNESVFGDGVRSEINIRL</sequence>
<dbReference type="EMBL" id="CM043794">
    <property type="protein sequence ID" value="KAI4818630.1"/>
    <property type="molecule type" value="Genomic_DNA"/>
</dbReference>
<evidence type="ECO:0000313" key="1">
    <source>
        <dbReference type="EMBL" id="KAI4818630.1"/>
    </source>
</evidence>
<accession>A0ACB9WX22</accession>
<dbReference type="Proteomes" id="UP001057452">
    <property type="component" value="Chromosome 10"/>
</dbReference>
<gene>
    <name evidence="1" type="ORF">KUCAC02_003936</name>
</gene>
<evidence type="ECO:0000313" key="2">
    <source>
        <dbReference type="Proteomes" id="UP001057452"/>
    </source>
</evidence>
<comment type="caution">
    <text evidence="1">The sequence shown here is derived from an EMBL/GenBank/DDBJ whole genome shotgun (WGS) entry which is preliminary data.</text>
</comment>
<keyword evidence="2" id="KW-1185">Reference proteome</keyword>
<protein>
    <submittedName>
        <fullName evidence="1">Uncharacterized protein</fullName>
    </submittedName>
</protein>
<organism evidence="1 2">
    <name type="scientific">Chaenocephalus aceratus</name>
    <name type="common">Blackfin icefish</name>
    <name type="synonym">Chaenichthys aceratus</name>
    <dbReference type="NCBI Taxonomy" id="36190"/>
    <lineage>
        <taxon>Eukaryota</taxon>
        <taxon>Metazoa</taxon>
        <taxon>Chordata</taxon>
        <taxon>Craniata</taxon>
        <taxon>Vertebrata</taxon>
        <taxon>Euteleostomi</taxon>
        <taxon>Actinopterygii</taxon>
        <taxon>Neopterygii</taxon>
        <taxon>Teleostei</taxon>
        <taxon>Neoteleostei</taxon>
        <taxon>Acanthomorphata</taxon>
        <taxon>Eupercaria</taxon>
        <taxon>Perciformes</taxon>
        <taxon>Notothenioidei</taxon>
        <taxon>Channichthyidae</taxon>
        <taxon>Chaenocephalus</taxon>
    </lineage>
</organism>
<reference evidence="1" key="1">
    <citation type="submission" date="2022-05" db="EMBL/GenBank/DDBJ databases">
        <title>Chromosome-level genome of Chaenocephalus aceratus.</title>
        <authorList>
            <person name="Park H."/>
        </authorList>
    </citation>
    <scope>NUCLEOTIDE SEQUENCE</scope>
    <source>
        <strain evidence="1">KU_202001</strain>
    </source>
</reference>
<proteinExistence type="predicted"/>